<dbReference type="OMA" id="SECAMES"/>
<feature type="region of interest" description="Disordered" evidence="1">
    <location>
        <begin position="225"/>
        <end position="452"/>
    </location>
</feature>
<feature type="compositionally biased region" description="Basic residues" evidence="1">
    <location>
        <begin position="304"/>
        <end position="318"/>
    </location>
</feature>
<evidence type="ECO:0000313" key="2">
    <source>
        <dbReference type="EMBL" id="EZA51861.1"/>
    </source>
</evidence>
<feature type="compositionally biased region" description="Basic and acidic residues" evidence="1">
    <location>
        <begin position="243"/>
        <end position="280"/>
    </location>
</feature>
<feature type="compositionally biased region" description="Basic and acidic residues" evidence="1">
    <location>
        <begin position="389"/>
        <end position="425"/>
    </location>
</feature>
<name>A0A026W888_OOCBI</name>
<dbReference type="Proteomes" id="UP000053097">
    <property type="component" value="Unassembled WGS sequence"/>
</dbReference>
<feature type="compositionally biased region" description="Basic residues" evidence="1">
    <location>
        <begin position="83"/>
        <end position="93"/>
    </location>
</feature>
<feature type="compositionally biased region" description="Basic and acidic residues" evidence="1">
    <location>
        <begin position="435"/>
        <end position="452"/>
    </location>
</feature>
<feature type="compositionally biased region" description="Basic residues" evidence="1">
    <location>
        <begin position="35"/>
        <end position="46"/>
    </location>
</feature>
<dbReference type="AlphaFoldDB" id="A0A026W888"/>
<feature type="compositionally biased region" description="Basic residues" evidence="1">
    <location>
        <begin position="1"/>
        <end position="15"/>
    </location>
</feature>
<keyword evidence="3" id="KW-1185">Reference proteome</keyword>
<evidence type="ECO:0000256" key="1">
    <source>
        <dbReference type="SAM" id="MobiDB-lite"/>
    </source>
</evidence>
<evidence type="ECO:0000313" key="3">
    <source>
        <dbReference type="Proteomes" id="UP000053097"/>
    </source>
</evidence>
<gene>
    <name evidence="2" type="ORF">X777_09163</name>
</gene>
<feature type="compositionally biased region" description="Basic residues" evidence="1">
    <location>
        <begin position="326"/>
        <end position="336"/>
    </location>
</feature>
<organism evidence="2 3">
    <name type="scientific">Ooceraea biroi</name>
    <name type="common">Clonal raider ant</name>
    <name type="synonym">Cerapachys biroi</name>
    <dbReference type="NCBI Taxonomy" id="2015173"/>
    <lineage>
        <taxon>Eukaryota</taxon>
        <taxon>Metazoa</taxon>
        <taxon>Ecdysozoa</taxon>
        <taxon>Arthropoda</taxon>
        <taxon>Hexapoda</taxon>
        <taxon>Insecta</taxon>
        <taxon>Pterygota</taxon>
        <taxon>Neoptera</taxon>
        <taxon>Endopterygota</taxon>
        <taxon>Hymenoptera</taxon>
        <taxon>Apocrita</taxon>
        <taxon>Aculeata</taxon>
        <taxon>Formicoidea</taxon>
        <taxon>Formicidae</taxon>
        <taxon>Dorylinae</taxon>
        <taxon>Ooceraea</taxon>
    </lineage>
</organism>
<feature type="region of interest" description="Disordered" evidence="1">
    <location>
        <begin position="83"/>
        <end position="109"/>
    </location>
</feature>
<accession>A0A026W888</accession>
<feature type="compositionally biased region" description="Basic and acidic residues" evidence="1">
    <location>
        <begin position="371"/>
        <end position="382"/>
    </location>
</feature>
<protein>
    <submittedName>
        <fullName evidence="2">Uncharacterized protein</fullName>
    </submittedName>
</protein>
<proteinExistence type="predicted"/>
<dbReference type="EMBL" id="KK107366">
    <property type="protein sequence ID" value="EZA51861.1"/>
    <property type="molecule type" value="Genomic_DNA"/>
</dbReference>
<sequence length="452" mass="52315">MALSKGKARGRRGEKRRIAEQIPGRSTHSRIEPTRRKRANTPRRRRPYDSVSLPQLVYELLAIDKYNQDVGGRFRKRFRTPRRRIQRHRKRQRFPYETADHRDSPESIEVSECAMESRPTSIESLAEPMDAANSSAPTSSANSSMSNISMEPITLAKSLNSARALFRKKSLVQLINSYVKAGVEEGKRRAKKYIRKALSFGVRSGYLIPTDPQGNVLRVCSTLDTGSCRKPDAESRRSRRIARRGETRLTIDDRKAMRRGILRDRSRQDVTSRRRQERHSVQSPAGNLSTREGSPRKSPQKSTLRAKNKPKTDTRRKRGIEDTVRNKQRQQRKRRDRRDIKKPVKRRRTVLSPTRAENDREPVEESYQDVGSRDHDQYKSNEDNYTAIAERRKSMSRENGSRAEKGTVETNIEDNRDGTERRNINDDDDDDEKSEEASVERDASDMIRELNT</sequence>
<feature type="region of interest" description="Disordered" evidence="1">
    <location>
        <begin position="1"/>
        <end position="48"/>
    </location>
</feature>
<dbReference type="OrthoDB" id="7635320at2759"/>
<feature type="compositionally biased region" description="Basic and acidic residues" evidence="1">
    <location>
        <begin position="227"/>
        <end position="236"/>
    </location>
</feature>
<reference evidence="2 3" key="1">
    <citation type="journal article" date="2014" name="Curr. Biol.">
        <title>The genome of the clonal raider ant Cerapachys biroi.</title>
        <authorList>
            <person name="Oxley P.R."/>
            <person name="Ji L."/>
            <person name="Fetter-Pruneda I."/>
            <person name="McKenzie S.K."/>
            <person name="Li C."/>
            <person name="Hu H."/>
            <person name="Zhang G."/>
            <person name="Kronauer D.J."/>
        </authorList>
    </citation>
    <scope>NUCLEOTIDE SEQUENCE [LARGE SCALE GENOMIC DNA]</scope>
</reference>
<feature type="compositionally biased region" description="Polar residues" evidence="1">
    <location>
        <begin position="281"/>
        <end position="292"/>
    </location>
</feature>